<comment type="similarity">
    <text evidence="1">Belongs to the tannase family.</text>
</comment>
<dbReference type="PANTHER" id="PTHR33938">
    <property type="entry name" value="FERULOYL ESTERASE B-RELATED"/>
    <property type="match status" value="1"/>
</dbReference>
<dbReference type="InterPro" id="IPR011118">
    <property type="entry name" value="Tannase/feruloyl_esterase"/>
</dbReference>
<evidence type="ECO:0000256" key="3">
    <source>
        <dbReference type="ARBA" id="ARBA00022723"/>
    </source>
</evidence>
<keyword evidence="6" id="KW-0106">Calcium</keyword>
<keyword evidence="5 8" id="KW-0378">Hydrolase</keyword>
<gene>
    <name evidence="8" type="ORF">PVT71_17625</name>
</gene>
<evidence type="ECO:0000256" key="1">
    <source>
        <dbReference type="ARBA" id="ARBA00006249"/>
    </source>
</evidence>
<dbReference type="EMBL" id="CP123385">
    <property type="protein sequence ID" value="XCC96499.1"/>
    <property type="molecule type" value="Genomic_DNA"/>
</dbReference>
<accession>A0AAU8AQ73</accession>
<reference evidence="8" key="1">
    <citation type="submission" date="2023-02" db="EMBL/GenBank/DDBJ databases">
        <title>Description and genomic characterization of Salipiger bruguierae sp. nov., isolated from the sediment of mangrove plant Bruguiera sexangula.</title>
        <authorList>
            <person name="Long M."/>
        </authorList>
    </citation>
    <scope>NUCLEOTIDE SEQUENCE</scope>
    <source>
        <strain evidence="8">H15</strain>
    </source>
</reference>
<evidence type="ECO:0000256" key="4">
    <source>
        <dbReference type="ARBA" id="ARBA00022729"/>
    </source>
</evidence>
<keyword evidence="7" id="KW-1015">Disulfide bond</keyword>
<keyword evidence="4" id="KW-0732">Signal</keyword>
<dbReference type="Gene3D" id="3.40.50.1820">
    <property type="entry name" value="alpha/beta hydrolase"/>
    <property type="match status" value="1"/>
</dbReference>
<dbReference type="RefSeq" id="WP_353475378.1">
    <property type="nucleotide sequence ID" value="NZ_CP123385.1"/>
</dbReference>
<keyword evidence="3" id="KW-0479">Metal-binding</keyword>
<evidence type="ECO:0000256" key="5">
    <source>
        <dbReference type="ARBA" id="ARBA00022801"/>
    </source>
</evidence>
<proteinExistence type="inferred from homology"/>
<evidence type="ECO:0000256" key="2">
    <source>
        <dbReference type="ARBA" id="ARBA00022487"/>
    </source>
</evidence>
<dbReference type="PANTHER" id="PTHR33938:SF15">
    <property type="entry name" value="FERULOYL ESTERASE B-RELATED"/>
    <property type="match status" value="1"/>
</dbReference>
<evidence type="ECO:0000256" key="6">
    <source>
        <dbReference type="ARBA" id="ARBA00022837"/>
    </source>
</evidence>
<name>A0AAU8AQ73_9RHOB</name>
<protein>
    <submittedName>
        <fullName evidence="8">Tannase/feruloyl esterase family alpha/beta hydrolase</fullName>
    </submittedName>
</protein>
<organism evidence="8">
    <name type="scientific">Alloyangia sp. H15</name>
    <dbReference type="NCBI Taxonomy" id="3029062"/>
    <lineage>
        <taxon>Bacteria</taxon>
        <taxon>Pseudomonadati</taxon>
        <taxon>Pseudomonadota</taxon>
        <taxon>Alphaproteobacteria</taxon>
        <taxon>Rhodobacterales</taxon>
        <taxon>Roseobacteraceae</taxon>
        <taxon>Alloyangia</taxon>
    </lineage>
</organism>
<dbReference type="GO" id="GO:0046872">
    <property type="term" value="F:metal ion binding"/>
    <property type="evidence" value="ECO:0007669"/>
    <property type="project" value="UniProtKB-KW"/>
</dbReference>
<dbReference type="InterPro" id="IPR029058">
    <property type="entry name" value="AB_hydrolase_fold"/>
</dbReference>
<keyword evidence="2" id="KW-0719">Serine esterase</keyword>
<dbReference type="Pfam" id="PF07519">
    <property type="entry name" value="Tannase"/>
    <property type="match status" value="1"/>
</dbReference>
<dbReference type="GO" id="GO:0052689">
    <property type="term" value="F:carboxylic ester hydrolase activity"/>
    <property type="evidence" value="ECO:0007669"/>
    <property type="project" value="UniProtKB-KW"/>
</dbReference>
<dbReference type="SUPFAM" id="SSF53474">
    <property type="entry name" value="alpha/beta-Hydrolases"/>
    <property type="match status" value="1"/>
</dbReference>
<sequence>MKMALHGQDKVPTGPLGPRRSGWLLAAISVAGVAAWGQGASAQAACTVDLPVLPDVTISQVSAETAPVPHCKVDGVIGGKIHFELLLPDDWNGKFVMGGGGGFVGSVLNSALLFGALQSGYASVGTDTGHQGHPLDASWALDDLEALVNFGHLAVHRTAVTAKALINAYYQRQISRSYFTGCSRGGGQAIMSASRYPEDFDSIVAGAPAIDWTGMGALATQVNRAMYPDPDNLSRAVVGPEAEALLERSYMAACDGLDGLEDGILSDPRQCHFDVASLQCDAGATNECLSPEEVAAIRAVYDAPRDSAGIQLNYGYSFGGETSPRGSSRWLTGGLDDFTEEFQEGIGSGGFKPPISPSAMFSFGNGIMRDFVYHDEDWSYLDYDPDSYAKDSKVAAATLNAKTPDLSAFRARGGKLLIYSGWSDSAIPPLGTIGYYEDVLAHDPSAAADVRLFMLPGVEHCSGGPGPSYVNFLTEIDTWTETGQAPDAVIALWLDAQHQPDGGRPVCAYPQVVRYDGSGDPRDPASFSCGSAN</sequence>
<evidence type="ECO:0000313" key="8">
    <source>
        <dbReference type="EMBL" id="XCC96499.1"/>
    </source>
</evidence>
<dbReference type="AlphaFoldDB" id="A0AAU8AQ73"/>
<evidence type="ECO:0000256" key="7">
    <source>
        <dbReference type="ARBA" id="ARBA00023157"/>
    </source>
</evidence>